<evidence type="ECO:0000313" key="2">
    <source>
        <dbReference type="Proteomes" id="UP000799424"/>
    </source>
</evidence>
<dbReference type="EMBL" id="MU006224">
    <property type="protein sequence ID" value="KAF2827660.1"/>
    <property type="molecule type" value="Genomic_DNA"/>
</dbReference>
<protein>
    <submittedName>
        <fullName evidence="1">Uncharacterized protein</fullName>
    </submittedName>
</protein>
<keyword evidence="2" id="KW-1185">Reference proteome</keyword>
<reference evidence="1" key="1">
    <citation type="journal article" date="2020" name="Stud. Mycol.">
        <title>101 Dothideomycetes genomes: a test case for predicting lifestyles and emergence of pathogens.</title>
        <authorList>
            <person name="Haridas S."/>
            <person name="Albert R."/>
            <person name="Binder M."/>
            <person name="Bloem J."/>
            <person name="Labutti K."/>
            <person name="Salamov A."/>
            <person name="Andreopoulos B."/>
            <person name="Baker S."/>
            <person name="Barry K."/>
            <person name="Bills G."/>
            <person name="Bluhm B."/>
            <person name="Cannon C."/>
            <person name="Castanera R."/>
            <person name="Culley D."/>
            <person name="Daum C."/>
            <person name="Ezra D."/>
            <person name="Gonzalez J."/>
            <person name="Henrissat B."/>
            <person name="Kuo A."/>
            <person name="Liang C."/>
            <person name="Lipzen A."/>
            <person name="Lutzoni F."/>
            <person name="Magnuson J."/>
            <person name="Mondo S."/>
            <person name="Nolan M."/>
            <person name="Ohm R."/>
            <person name="Pangilinan J."/>
            <person name="Park H.-J."/>
            <person name="Ramirez L."/>
            <person name="Alfaro M."/>
            <person name="Sun H."/>
            <person name="Tritt A."/>
            <person name="Yoshinaga Y."/>
            <person name="Zwiers L.-H."/>
            <person name="Turgeon B."/>
            <person name="Goodwin S."/>
            <person name="Spatafora J."/>
            <person name="Crous P."/>
            <person name="Grigoriev I."/>
        </authorList>
    </citation>
    <scope>NUCLEOTIDE SEQUENCE</scope>
    <source>
        <strain evidence="1">CBS 113818</strain>
    </source>
</reference>
<organism evidence="1 2">
    <name type="scientific">Ophiobolus disseminans</name>
    <dbReference type="NCBI Taxonomy" id="1469910"/>
    <lineage>
        <taxon>Eukaryota</taxon>
        <taxon>Fungi</taxon>
        <taxon>Dikarya</taxon>
        <taxon>Ascomycota</taxon>
        <taxon>Pezizomycotina</taxon>
        <taxon>Dothideomycetes</taxon>
        <taxon>Pleosporomycetidae</taxon>
        <taxon>Pleosporales</taxon>
        <taxon>Pleosporineae</taxon>
        <taxon>Phaeosphaeriaceae</taxon>
        <taxon>Ophiobolus</taxon>
    </lineage>
</organism>
<accession>A0A6A7A2V7</accession>
<sequence>MSSGETCGVESLRIPCSLSSRAKVRRRVHARASYLHLLTGHVNLPRTLTRRCMLLSHLHLGHGHGSSLQITFGRPAGPRLWQFRVRLPLKCILLICTPASLASIYDCAAERRSYSQGQVVSRFPSTRSCSIAGEAEPWFTNRLAMQEPLTSEPDIAWEMLGARTQHWVACI</sequence>
<evidence type="ECO:0000313" key="1">
    <source>
        <dbReference type="EMBL" id="KAF2827660.1"/>
    </source>
</evidence>
<proteinExistence type="predicted"/>
<name>A0A6A7A2V7_9PLEO</name>
<gene>
    <name evidence="1" type="ORF">CC86DRAFT_214557</name>
</gene>
<dbReference type="AlphaFoldDB" id="A0A6A7A2V7"/>
<dbReference type="Proteomes" id="UP000799424">
    <property type="component" value="Unassembled WGS sequence"/>
</dbReference>